<keyword evidence="2" id="KW-1185">Reference proteome</keyword>
<comment type="caution">
    <text evidence="1">The sequence shown here is derived from an EMBL/GenBank/DDBJ whole genome shotgun (WGS) entry which is preliminary data.</text>
</comment>
<dbReference type="Gene3D" id="3.30.70.1820">
    <property type="entry name" value="L1 transposable element, RRM domain"/>
    <property type="match status" value="1"/>
</dbReference>
<gene>
    <name evidence="1" type="ORF">FJT64_015257</name>
</gene>
<dbReference type="EMBL" id="VIIS01000034">
    <property type="protein sequence ID" value="KAF0314280.1"/>
    <property type="molecule type" value="Genomic_DNA"/>
</dbReference>
<dbReference type="OrthoDB" id="10066957at2759"/>
<reference evidence="1 2" key="1">
    <citation type="submission" date="2019-07" db="EMBL/GenBank/DDBJ databases">
        <title>Draft genome assembly of a fouling barnacle, Amphibalanus amphitrite (Darwin, 1854): The first reference genome for Thecostraca.</title>
        <authorList>
            <person name="Kim W."/>
        </authorList>
    </citation>
    <scope>NUCLEOTIDE SEQUENCE [LARGE SCALE GENOMIC DNA]</scope>
    <source>
        <strain evidence="1">SNU_AA5</strain>
        <tissue evidence="1">Soma without cirri and trophi</tissue>
    </source>
</reference>
<proteinExistence type="predicted"/>
<organism evidence="1 2">
    <name type="scientific">Amphibalanus amphitrite</name>
    <name type="common">Striped barnacle</name>
    <name type="synonym">Balanus amphitrite</name>
    <dbReference type="NCBI Taxonomy" id="1232801"/>
    <lineage>
        <taxon>Eukaryota</taxon>
        <taxon>Metazoa</taxon>
        <taxon>Ecdysozoa</taxon>
        <taxon>Arthropoda</taxon>
        <taxon>Crustacea</taxon>
        <taxon>Multicrustacea</taxon>
        <taxon>Cirripedia</taxon>
        <taxon>Thoracica</taxon>
        <taxon>Thoracicalcarea</taxon>
        <taxon>Balanomorpha</taxon>
        <taxon>Balanoidea</taxon>
        <taxon>Balanidae</taxon>
        <taxon>Amphibalaninae</taxon>
        <taxon>Amphibalanus</taxon>
    </lineage>
</organism>
<dbReference type="AlphaFoldDB" id="A0A6A4XD48"/>
<sequence>MEQYSRRNILNFNGLSESEEEDSVQLGIDLAKAVGVTVQKSEIDRAHRIGPKGKKTATGEPIHRPLIVKFTNYTKREEVYDARWKLKDVRPARTTSLAGKELKKVFVTDNLTRKNQKVMFRARELRRSGVLWAAWSDGCQMKVKIKQGGPTHKIKFKFNVFTDNSKCWLTVWSESEYIRAQG</sequence>
<protein>
    <submittedName>
        <fullName evidence="1">Uncharacterized protein</fullName>
    </submittedName>
</protein>
<evidence type="ECO:0000313" key="2">
    <source>
        <dbReference type="Proteomes" id="UP000440578"/>
    </source>
</evidence>
<name>A0A6A4XD48_AMPAM</name>
<dbReference type="Proteomes" id="UP000440578">
    <property type="component" value="Unassembled WGS sequence"/>
</dbReference>
<evidence type="ECO:0000313" key="1">
    <source>
        <dbReference type="EMBL" id="KAF0314280.1"/>
    </source>
</evidence>
<accession>A0A6A4XD48</accession>